<feature type="domain" description="Minor tail T" evidence="1">
    <location>
        <begin position="22"/>
        <end position="102"/>
    </location>
</feature>
<dbReference type="Proteomes" id="UP000867740">
    <property type="component" value="Unassembled WGS sequence"/>
</dbReference>
<gene>
    <name evidence="2" type="ORF">I8531_003825</name>
</gene>
<dbReference type="AlphaFoldDB" id="A0A9P3T9L4"/>
<protein>
    <submittedName>
        <fullName evidence="2">Phage tail assembly protein T</fullName>
    </submittedName>
</protein>
<accession>A0A9P3T9L4</accession>
<proteinExistence type="predicted"/>
<evidence type="ECO:0000313" key="3">
    <source>
        <dbReference type="Proteomes" id="UP000867740"/>
    </source>
</evidence>
<dbReference type="EMBL" id="DACSUM010000036">
    <property type="protein sequence ID" value="HAT3583483.1"/>
    <property type="molecule type" value="Genomic_DNA"/>
</dbReference>
<dbReference type="Pfam" id="PF06223">
    <property type="entry name" value="Phage_tail_T"/>
    <property type="match status" value="1"/>
</dbReference>
<evidence type="ECO:0000313" key="2">
    <source>
        <dbReference type="EMBL" id="HAT3583483.1"/>
    </source>
</evidence>
<comment type="caution">
    <text evidence="2">The sequence shown here is derived from an EMBL/GenBank/DDBJ whole genome shotgun (WGS) entry which is preliminary data.</text>
</comment>
<evidence type="ECO:0000259" key="1">
    <source>
        <dbReference type="Pfam" id="PF06223"/>
    </source>
</evidence>
<dbReference type="RefSeq" id="WP_071845860.1">
    <property type="nucleotide sequence ID" value="NZ_CABMNU010000005.1"/>
</dbReference>
<dbReference type="NCBIfam" id="TIGR01715">
    <property type="entry name" value="phage_lam_T"/>
    <property type="match status" value="1"/>
</dbReference>
<organism evidence="2 3">
    <name type="scientific">Kluyvera intermedia</name>
    <name type="common">Enterobacter intermedius</name>
    <dbReference type="NCBI Taxonomy" id="61648"/>
    <lineage>
        <taxon>Bacteria</taxon>
        <taxon>Pseudomonadati</taxon>
        <taxon>Pseudomonadota</taxon>
        <taxon>Gammaproteobacteria</taxon>
        <taxon>Enterobacterales</taxon>
        <taxon>Enterobacteriaceae</taxon>
        <taxon>Kluyvera</taxon>
    </lineage>
</organism>
<name>A0A9P3T9L4_KLUIN</name>
<dbReference type="InterPro" id="IPR009350">
    <property type="entry name" value="Phage_tail_T"/>
</dbReference>
<reference evidence="2" key="1">
    <citation type="journal article" date="2018" name="Genome Biol.">
        <title>SKESA: strategic k-mer extension for scrupulous assemblies.</title>
        <authorList>
            <person name="Souvorov A."/>
            <person name="Agarwala R."/>
            <person name="Lipman D.J."/>
        </authorList>
    </citation>
    <scope>NUCLEOTIDE SEQUENCE</scope>
    <source>
        <strain evidence="2">CAVp300</strain>
    </source>
</reference>
<reference evidence="2" key="2">
    <citation type="submission" date="2020-10" db="EMBL/GenBank/DDBJ databases">
        <authorList>
            <consortium name="NCBI Pathogen Detection Project"/>
        </authorList>
    </citation>
    <scope>NUCLEOTIDE SEQUENCE</scope>
    <source>
        <strain evidence="2">CAVp300</strain>
    </source>
</reference>
<sequence length="109" mass="12227">MSMAREFNRTDWRQMLAGMSCSEYEEWRGYWHEHFFTDALLDAHFAALNLNVVSLVCGDSEGELTPAHFSLLSPPPLPEQLPEHEPDDEQMMALAEGISGGVRYVPASG</sequence>